<dbReference type="AlphaFoldDB" id="A0A2X2VHK8"/>
<reference evidence="2 3" key="1">
    <citation type="submission" date="2018-06" db="EMBL/GenBank/DDBJ databases">
        <authorList>
            <consortium name="Pathogen Informatics"/>
            <person name="Doyle S."/>
        </authorList>
    </citation>
    <scope>NUCLEOTIDE SEQUENCE [LARGE SCALE GENOMIC DNA]</scope>
    <source>
        <strain evidence="2 3">NCTC10786</strain>
    </source>
</reference>
<gene>
    <name evidence="2" type="primary">yadH_2</name>
    <name evidence="2" type="ORF">NCTC10786_01950</name>
</gene>
<proteinExistence type="predicted"/>
<keyword evidence="1" id="KW-0812">Transmembrane</keyword>
<accession>A0A2X2VHK8</accession>
<evidence type="ECO:0000313" key="3">
    <source>
        <dbReference type="Proteomes" id="UP000251584"/>
    </source>
</evidence>
<dbReference type="EMBL" id="UAVY01000002">
    <property type="protein sequence ID" value="SQB26247.1"/>
    <property type="molecule type" value="Genomic_DNA"/>
</dbReference>
<keyword evidence="1" id="KW-1133">Transmembrane helix</keyword>
<feature type="transmembrane region" description="Helical" evidence="1">
    <location>
        <begin position="15"/>
        <end position="38"/>
    </location>
</feature>
<name>A0A2X2VHK8_CITKO</name>
<sequence>MISGFRYGFLGIHDVPLVTTFGVLAVFILAFYLLWLVLNSSADAACARNVFPLLRRGERQTLTFITLTHLSH</sequence>
<dbReference type="Proteomes" id="UP000251584">
    <property type="component" value="Unassembled WGS sequence"/>
</dbReference>
<keyword evidence="1" id="KW-0472">Membrane</keyword>
<evidence type="ECO:0000256" key="1">
    <source>
        <dbReference type="SAM" id="Phobius"/>
    </source>
</evidence>
<evidence type="ECO:0000313" key="2">
    <source>
        <dbReference type="EMBL" id="SQB26247.1"/>
    </source>
</evidence>
<organism evidence="2 3">
    <name type="scientific">Citrobacter koseri</name>
    <name type="common">Citrobacter diversus</name>
    <dbReference type="NCBI Taxonomy" id="545"/>
    <lineage>
        <taxon>Bacteria</taxon>
        <taxon>Pseudomonadati</taxon>
        <taxon>Pseudomonadota</taxon>
        <taxon>Gammaproteobacteria</taxon>
        <taxon>Enterobacterales</taxon>
        <taxon>Enterobacteriaceae</taxon>
        <taxon>Citrobacter</taxon>
    </lineage>
</organism>
<protein>
    <submittedName>
        <fullName evidence="2">ABC transporter permease</fullName>
    </submittedName>
</protein>